<comment type="caution">
    <text evidence="2">The sequence shown here is derived from an EMBL/GenBank/DDBJ whole genome shotgun (WGS) entry which is preliminary data.</text>
</comment>
<dbReference type="AlphaFoldDB" id="A0A9P8Q7W1"/>
<organism evidence="2 3">
    <name type="scientific">Wickerhamomyces pijperi</name>
    <name type="common">Yeast</name>
    <name type="synonym">Pichia pijperi</name>
    <dbReference type="NCBI Taxonomy" id="599730"/>
    <lineage>
        <taxon>Eukaryota</taxon>
        <taxon>Fungi</taxon>
        <taxon>Dikarya</taxon>
        <taxon>Ascomycota</taxon>
        <taxon>Saccharomycotina</taxon>
        <taxon>Saccharomycetes</taxon>
        <taxon>Phaffomycetales</taxon>
        <taxon>Wickerhamomycetaceae</taxon>
        <taxon>Wickerhamomyces</taxon>
    </lineage>
</organism>
<sequence>MKQKYESTENSDRATRENPHPAFSNPLGRNKTPVPMNAFNSESKTSLAPSSSSSSSSLNSSPAKWPYKVRNSMKFFVKNVGLRIESTSPLFNR</sequence>
<feature type="region of interest" description="Disordered" evidence="1">
    <location>
        <begin position="1"/>
        <end position="65"/>
    </location>
</feature>
<protein>
    <submittedName>
        <fullName evidence="2">Uncharacterized protein</fullName>
    </submittedName>
</protein>
<gene>
    <name evidence="2" type="ORF">WICPIJ_004359</name>
</gene>
<dbReference type="EMBL" id="JAEUBG010002365">
    <property type="protein sequence ID" value="KAH3684672.1"/>
    <property type="molecule type" value="Genomic_DNA"/>
</dbReference>
<keyword evidence="3" id="KW-1185">Reference proteome</keyword>
<feature type="compositionally biased region" description="Basic and acidic residues" evidence="1">
    <location>
        <begin position="1"/>
        <end position="19"/>
    </location>
</feature>
<proteinExistence type="predicted"/>
<evidence type="ECO:0000313" key="2">
    <source>
        <dbReference type="EMBL" id="KAH3684672.1"/>
    </source>
</evidence>
<evidence type="ECO:0000313" key="3">
    <source>
        <dbReference type="Proteomes" id="UP000774326"/>
    </source>
</evidence>
<reference evidence="2" key="1">
    <citation type="journal article" date="2021" name="Open Biol.">
        <title>Shared evolutionary footprints suggest mitochondrial oxidative damage underlies multiple complex I losses in fungi.</title>
        <authorList>
            <person name="Schikora-Tamarit M.A."/>
            <person name="Marcet-Houben M."/>
            <person name="Nosek J."/>
            <person name="Gabaldon T."/>
        </authorList>
    </citation>
    <scope>NUCLEOTIDE SEQUENCE</scope>
    <source>
        <strain evidence="2">CBS2887</strain>
    </source>
</reference>
<accession>A0A9P8Q7W1</accession>
<evidence type="ECO:0000256" key="1">
    <source>
        <dbReference type="SAM" id="MobiDB-lite"/>
    </source>
</evidence>
<dbReference type="Proteomes" id="UP000774326">
    <property type="component" value="Unassembled WGS sequence"/>
</dbReference>
<feature type="compositionally biased region" description="Low complexity" evidence="1">
    <location>
        <begin position="41"/>
        <end position="64"/>
    </location>
</feature>
<name>A0A9P8Q7W1_WICPI</name>
<reference evidence="2" key="2">
    <citation type="submission" date="2021-01" db="EMBL/GenBank/DDBJ databases">
        <authorList>
            <person name="Schikora-Tamarit M.A."/>
        </authorList>
    </citation>
    <scope>NUCLEOTIDE SEQUENCE</scope>
    <source>
        <strain evidence="2">CBS2887</strain>
    </source>
</reference>